<comment type="caution">
    <text evidence="2">The sequence shown here is derived from an EMBL/GenBank/DDBJ whole genome shotgun (WGS) entry which is preliminary data.</text>
</comment>
<dbReference type="InterPro" id="IPR010060">
    <property type="entry name" value="NRPS_synth"/>
</dbReference>
<dbReference type="Gene3D" id="3.30.559.10">
    <property type="entry name" value="Chloramphenicol acetyltransferase-like domain"/>
    <property type="match status" value="1"/>
</dbReference>
<name>A0A939K157_9BACT</name>
<dbReference type="PANTHER" id="PTHR45398">
    <property type="match status" value="1"/>
</dbReference>
<dbReference type="InterPro" id="IPR023213">
    <property type="entry name" value="CAT-like_dom_sf"/>
</dbReference>
<gene>
    <name evidence="2" type="ORF">J2I48_28065</name>
</gene>
<reference evidence="2 3" key="1">
    <citation type="submission" date="2021-03" db="EMBL/GenBank/DDBJ databases">
        <title>Fibrella sp. HMF5036 genome sequencing and assembly.</title>
        <authorList>
            <person name="Kang H."/>
            <person name="Kim H."/>
            <person name="Bae S."/>
            <person name="Joh K."/>
        </authorList>
    </citation>
    <scope>NUCLEOTIDE SEQUENCE [LARGE SCALE GENOMIC DNA]</scope>
    <source>
        <strain evidence="2 3">HMF5036</strain>
    </source>
</reference>
<feature type="domain" description="Condensation" evidence="1">
    <location>
        <begin position="7"/>
        <end position="280"/>
    </location>
</feature>
<keyword evidence="3" id="KW-1185">Reference proteome</keyword>
<proteinExistence type="predicted"/>
<feature type="non-terminal residue" evidence="2">
    <location>
        <position position="539"/>
    </location>
</feature>
<dbReference type="SUPFAM" id="SSF52777">
    <property type="entry name" value="CoA-dependent acyltransferases"/>
    <property type="match status" value="2"/>
</dbReference>
<dbReference type="AlphaFoldDB" id="A0A939K157"/>
<dbReference type="InterPro" id="IPR001242">
    <property type="entry name" value="Condensation_dom"/>
</dbReference>
<dbReference type="EMBL" id="JAFMYU010000050">
    <property type="protein sequence ID" value="MBO0934899.1"/>
    <property type="molecule type" value="Genomic_DNA"/>
</dbReference>
<feature type="domain" description="Condensation" evidence="1">
    <location>
        <begin position="296"/>
        <end position="504"/>
    </location>
</feature>
<sequence length="539" mass="59128">LLAQAGGAYLQTQRGYWRGVVSQAQALPPMPDYLLAPGPVAQVHFELTPSQTQTVSVANEAYGTNSGELLLTALLLVLEKELGRDAWVVELEGHGRQGFEQGPAGDLNVSRTVGWFTSLYPVLLAVDAQAGLSRTVKLVKEQIRLVPDKGLGYGVLRYLSEDGAALALQPQVSFNYLGEFGQKEAAPASALGVGLVVVDEATPDEASVPGLSEGCFLAVSGAVVAGCLQVQVRYRSAAFTPAGITAFRQAFDAQLMTLVAHCVAQPTRAFTPSDFGNTQLSLDQFEHLAHHYPMIRDVYGLSPMQEGILFHALLDTSPSAYVNQISYRLTGQLEARRVEQSLQLLIDRHEVLRTLFDDKTADTPVQVVLNERKADFRYHDLRKQTPDQQATFVATYQEQDRQRGFILHREVLLRLSLLQLADNQYELIWTHHHILMDGWCAGLLLTEYTHLYAQLSQGRTPQLPPPVPYRRYIDWLGRQDVATSLAYWQHYLAGYDQPANLPAHPNGGGSAVAGYEVGELDFALSAPQTRGLVALAGAA</sequence>
<evidence type="ECO:0000259" key="1">
    <source>
        <dbReference type="Pfam" id="PF00668"/>
    </source>
</evidence>
<feature type="non-terminal residue" evidence="2">
    <location>
        <position position="1"/>
    </location>
</feature>
<dbReference type="Gene3D" id="3.30.559.30">
    <property type="entry name" value="Nonribosomal peptide synthetase, condensation domain"/>
    <property type="match status" value="1"/>
</dbReference>
<accession>A0A939K157</accession>
<dbReference type="GO" id="GO:0003824">
    <property type="term" value="F:catalytic activity"/>
    <property type="evidence" value="ECO:0007669"/>
    <property type="project" value="InterPro"/>
</dbReference>
<dbReference type="PANTHER" id="PTHR45398:SF1">
    <property type="entry name" value="ENZYME, PUTATIVE (JCVI)-RELATED"/>
    <property type="match status" value="1"/>
</dbReference>
<dbReference type="Pfam" id="PF00668">
    <property type="entry name" value="Condensation"/>
    <property type="match status" value="2"/>
</dbReference>
<protein>
    <recommendedName>
        <fullName evidence="1">Condensation domain-containing protein</fullName>
    </recommendedName>
</protein>
<dbReference type="NCBIfam" id="TIGR01720">
    <property type="entry name" value="NRPS-para261"/>
    <property type="match status" value="1"/>
</dbReference>
<evidence type="ECO:0000313" key="3">
    <source>
        <dbReference type="Proteomes" id="UP000664795"/>
    </source>
</evidence>
<dbReference type="Proteomes" id="UP000664795">
    <property type="component" value="Unassembled WGS sequence"/>
</dbReference>
<organism evidence="2 3">
    <name type="scientific">Fibrella aquatilis</name>
    <dbReference type="NCBI Taxonomy" id="2817059"/>
    <lineage>
        <taxon>Bacteria</taxon>
        <taxon>Pseudomonadati</taxon>
        <taxon>Bacteroidota</taxon>
        <taxon>Cytophagia</taxon>
        <taxon>Cytophagales</taxon>
        <taxon>Spirosomataceae</taxon>
        <taxon>Fibrella</taxon>
    </lineage>
</organism>
<evidence type="ECO:0000313" key="2">
    <source>
        <dbReference type="EMBL" id="MBO0934899.1"/>
    </source>
</evidence>